<dbReference type="SUPFAM" id="SSF51430">
    <property type="entry name" value="NAD(P)-linked oxidoreductase"/>
    <property type="match status" value="1"/>
</dbReference>
<comment type="caution">
    <text evidence="4">The sequence shown here is derived from an EMBL/GenBank/DDBJ whole genome shotgun (WGS) entry which is preliminary data.</text>
</comment>
<evidence type="ECO:0000313" key="4">
    <source>
        <dbReference type="EMBL" id="MCI24350.1"/>
    </source>
</evidence>
<dbReference type="Gene3D" id="3.20.20.100">
    <property type="entry name" value="NADP-dependent oxidoreductase domain"/>
    <property type="match status" value="1"/>
</dbReference>
<proteinExistence type="predicted"/>
<dbReference type="Proteomes" id="UP000265520">
    <property type="component" value="Unassembled WGS sequence"/>
</dbReference>
<organism evidence="4 5">
    <name type="scientific">Trifolium medium</name>
    <dbReference type="NCBI Taxonomy" id="97028"/>
    <lineage>
        <taxon>Eukaryota</taxon>
        <taxon>Viridiplantae</taxon>
        <taxon>Streptophyta</taxon>
        <taxon>Embryophyta</taxon>
        <taxon>Tracheophyta</taxon>
        <taxon>Spermatophyta</taxon>
        <taxon>Magnoliopsida</taxon>
        <taxon>eudicotyledons</taxon>
        <taxon>Gunneridae</taxon>
        <taxon>Pentapetalae</taxon>
        <taxon>rosids</taxon>
        <taxon>fabids</taxon>
        <taxon>Fabales</taxon>
        <taxon>Fabaceae</taxon>
        <taxon>Papilionoideae</taxon>
        <taxon>50 kb inversion clade</taxon>
        <taxon>NPAAA clade</taxon>
        <taxon>Hologalegina</taxon>
        <taxon>IRL clade</taxon>
        <taxon>Trifolieae</taxon>
        <taxon>Trifolium</taxon>
    </lineage>
</organism>
<evidence type="ECO:0000313" key="5">
    <source>
        <dbReference type="Proteomes" id="UP000265520"/>
    </source>
</evidence>
<keyword evidence="2" id="KW-0560">Oxidoreductase</keyword>
<dbReference type="GO" id="GO:0016491">
    <property type="term" value="F:oxidoreductase activity"/>
    <property type="evidence" value="ECO:0007669"/>
    <property type="project" value="UniProtKB-KW"/>
</dbReference>
<reference evidence="4 5" key="1">
    <citation type="journal article" date="2018" name="Front. Plant Sci.">
        <title>Red Clover (Trifolium pratense) and Zigzag Clover (T. medium) - A Picture of Genomic Similarities and Differences.</title>
        <authorList>
            <person name="Dluhosova J."/>
            <person name="Istvanek J."/>
            <person name="Nedelnik J."/>
            <person name="Repkova J."/>
        </authorList>
    </citation>
    <scope>NUCLEOTIDE SEQUENCE [LARGE SCALE GENOMIC DNA]</scope>
    <source>
        <strain evidence="5">cv. 10/8</strain>
        <tissue evidence="4">Leaf</tissue>
    </source>
</reference>
<dbReference type="AlphaFoldDB" id="A0A392QKX9"/>
<dbReference type="InterPro" id="IPR023210">
    <property type="entry name" value="NADP_OxRdtase_dom"/>
</dbReference>
<keyword evidence="1" id="KW-0521">NADP</keyword>
<protein>
    <submittedName>
        <fullName evidence="4">Aldo/keto-reductase family protein</fullName>
    </submittedName>
</protein>
<feature type="non-terminal residue" evidence="4">
    <location>
        <position position="68"/>
    </location>
</feature>
<dbReference type="InterPro" id="IPR036812">
    <property type="entry name" value="NAD(P)_OxRdtase_dom_sf"/>
</dbReference>
<feature type="domain" description="NADP-dependent oxidoreductase" evidence="3">
    <location>
        <begin position="20"/>
        <end position="68"/>
    </location>
</feature>
<evidence type="ECO:0000256" key="2">
    <source>
        <dbReference type="ARBA" id="ARBA00023002"/>
    </source>
</evidence>
<dbReference type="InterPro" id="IPR050791">
    <property type="entry name" value="Aldo-Keto_reductase"/>
</dbReference>
<dbReference type="Pfam" id="PF00248">
    <property type="entry name" value="Aldo_ket_red"/>
    <property type="match status" value="1"/>
</dbReference>
<dbReference type="PANTHER" id="PTHR43625:SF99">
    <property type="entry name" value="ALDO-KETO REDUCTASE 1-RELATED"/>
    <property type="match status" value="1"/>
</dbReference>
<accession>A0A392QKX9</accession>
<dbReference type="GO" id="GO:0005737">
    <property type="term" value="C:cytoplasm"/>
    <property type="evidence" value="ECO:0007669"/>
    <property type="project" value="TreeGrafter"/>
</dbReference>
<sequence>MCRQLAPWYSILALELNNSHPRFQAENLDKNKNIYDRIESLGKKHGCTPAQLALAWVLQQGQDVVPIP</sequence>
<evidence type="ECO:0000259" key="3">
    <source>
        <dbReference type="Pfam" id="PF00248"/>
    </source>
</evidence>
<dbReference type="EMBL" id="LXQA010140942">
    <property type="protein sequence ID" value="MCI24350.1"/>
    <property type="molecule type" value="Genomic_DNA"/>
</dbReference>
<name>A0A392QKX9_9FABA</name>
<evidence type="ECO:0000256" key="1">
    <source>
        <dbReference type="ARBA" id="ARBA00022857"/>
    </source>
</evidence>
<keyword evidence="5" id="KW-1185">Reference proteome</keyword>
<dbReference type="PANTHER" id="PTHR43625">
    <property type="entry name" value="AFLATOXIN B1 ALDEHYDE REDUCTASE"/>
    <property type="match status" value="1"/>
</dbReference>